<proteinExistence type="predicted"/>
<dbReference type="AlphaFoldDB" id="A0A4S2KSA6"/>
<feature type="non-terminal residue" evidence="2">
    <location>
        <position position="1"/>
    </location>
</feature>
<dbReference type="Proteomes" id="UP000310200">
    <property type="component" value="Unassembled WGS sequence"/>
</dbReference>
<name>A0A4S2KSA6_9HYME</name>
<evidence type="ECO:0000256" key="1">
    <source>
        <dbReference type="SAM" id="MobiDB-lite"/>
    </source>
</evidence>
<sequence length="120" mass="12998">FKDIDRKMLRNTVSDVQIVSNKQTLYHISAVQISLNTISNGHLAFMKMTGDGNPPESSSYDGSGMCQRKKGEESAESGKGDQWGFGGENAMTSRNAVAPPTGMQWAGISLRFTISHATDI</sequence>
<evidence type="ECO:0000313" key="3">
    <source>
        <dbReference type="Proteomes" id="UP000310200"/>
    </source>
</evidence>
<protein>
    <submittedName>
        <fullName evidence="2">Uncharacterized protein</fullName>
    </submittedName>
</protein>
<dbReference type="EMBL" id="QBLH01001169">
    <property type="protein sequence ID" value="TGZ52863.1"/>
    <property type="molecule type" value="Genomic_DNA"/>
</dbReference>
<keyword evidence="3" id="KW-1185">Reference proteome</keyword>
<reference evidence="2 3" key="1">
    <citation type="journal article" date="2019" name="Philos. Trans. R. Soc. Lond., B, Biol. Sci.">
        <title>Ant behaviour and brain gene expression of defending hosts depend on the ecological success of the intruding social parasite.</title>
        <authorList>
            <person name="Kaur R."/>
            <person name="Stoldt M."/>
            <person name="Jongepier E."/>
            <person name="Feldmeyer B."/>
            <person name="Menzel F."/>
            <person name="Bornberg-Bauer E."/>
            <person name="Foitzik S."/>
        </authorList>
    </citation>
    <scope>NUCLEOTIDE SEQUENCE [LARGE SCALE GENOMIC DNA]</scope>
    <source>
        <tissue evidence="2">Whole body</tissue>
    </source>
</reference>
<evidence type="ECO:0000313" key="2">
    <source>
        <dbReference type="EMBL" id="TGZ52863.1"/>
    </source>
</evidence>
<gene>
    <name evidence="2" type="ORF">DBV15_05162</name>
</gene>
<accession>A0A4S2KSA6</accession>
<comment type="caution">
    <text evidence="2">The sequence shown here is derived from an EMBL/GenBank/DDBJ whole genome shotgun (WGS) entry which is preliminary data.</text>
</comment>
<feature type="region of interest" description="Disordered" evidence="1">
    <location>
        <begin position="48"/>
        <end position="98"/>
    </location>
</feature>
<organism evidence="2 3">
    <name type="scientific">Temnothorax longispinosus</name>
    <dbReference type="NCBI Taxonomy" id="300112"/>
    <lineage>
        <taxon>Eukaryota</taxon>
        <taxon>Metazoa</taxon>
        <taxon>Ecdysozoa</taxon>
        <taxon>Arthropoda</taxon>
        <taxon>Hexapoda</taxon>
        <taxon>Insecta</taxon>
        <taxon>Pterygota</taxon>
        <taxon>Neoptera</taxon>
        <taxon>Endopterygota</taxon>
        <taxon>Hymenoptera</taxon>
        <taxon>Apocrita</taxon>
        <taxon>Aculeata</taxon>
        <taxon>Formicoidea</taxon>
        <taxon>Formicidae</taxon>
        <taxon>Myrmicinae</taxon>
        <taxon>Temnothorax</taxon>
    </lineage>
</organism>
<feature type="compositionally biased region" description="Basic and acidic residues" evidence="1">
    <location>
        <begin position="69"/>
        <end position="79"/>
    </location>
</feature>